<dbReference type="AlphaFoldDB" id="A2DM85"/>
<dbReference type="InterPro" id="IPR009060">
    <property type="entry name" value="UBA-like_sf"/>
</dbReference>
<feature type="compositionally biased region" description="Basic and acidic residues" evidence="2">
    <location>
        <begin position="114"/>
        <end position="169"/>
    </location>
</feature>
<feature type="compositionally biased region" description="Basic and acidic residues" evidence="2">
    <location>
        <begin position="368"/>
        <end position="380"/>
    </location>
</feature>
<dbReference type="PANTHER" id="PTHR13843:SF12">
    <property type="entry name" value="ATPASE F1_V1_A1 COMPLEX ALPHA_BETA SUBUNIT NUCLEOTIDE-BINDING DOMAIN-CONTAINING PROTEIN"/>
    <property type="match status" value="1"/>
</dbReference>
<evidence type="ECO:0000313" key="4">
    <source>
        <dbReference type="EMBL" id="EAY18505.1"/>
    </source>
</evidence>
<dbReference type="InParanoid" id="A2DM85"/>
<keyword evidence="1" id="KW-0175">Coiled coil</keyword>
<feature type="domain" description="UBA" evidence="3">
    <location>
        <begin position="47"/>
        <end position="86"/>
    </location>
</feature>
<dbReference type="VEuPathDB" id="TrichDB:TVAGG3_0983740"/>
<dbReference type="RefSeq" id="XP_001579491.1">
    <property type="nucleotide sequence ID" value="XM_001579441.1"/>
</dbReference>
<sequence>MFRNGTELKNIEQFFSDSQQTGDEFAVEIVNSDQNKQKFAISFLPEDFDQKVEYLTNMGYTDSDVKLALIQEDLDTEKAIIKLKNSNPKAKVQKTKQTQENNIDPDNFIKQSSPKKDKSIENQSKTKENNKDNNDSSAKNDKVNDTNKLEKENSSNQKSTEEIENKASETKGNNSSDDNTADLEPKLLSISQDENNENSEPKTRRKSSKSTQNKTKSKKTQKEKESNSESKSDSEKEEKSDKTDDEDPVLLETIEEKLKKKSVKKPKKKLPKDDDEFNPDQTVAPGERVGRLPENLEIKKAKEEKALNERIQKYNERLEKHQKLLEQKDFESKHKIRTWLKQSLQFRDQRADSSKWKVSVISDSSDSDESKESEVEKSDSDYSSSSSSDSDDLVVETNEDASTPKPTTKMLNLITEYNSFINNETFLNAESLIKSFIYRHHNWEKILIDMQPFKLGYLQYVIYWILKEIVLGDDVFSAIENRIIIEQSALGNSAEEISNILYLRTSEIVKTQMENIERAFRINDPILIQLMPYLNTSHLYKPGFNSKGIPYYLVFLIAKFNRLDSEFVLISGDLPSDKESSRLGSKEWTRSDDIKLLTLYDKLYKEKNVWEQLMNYFPNRILTSMRTHFYYLSKSIARGKVPFGYDPGDGVMEIVKLELKGDPDVYNKWNSSTGVRRYFNPQEDQQILDFWQKNHLKYNFYDLYFEKFSSTKPKDLLDRLHILYRQFNTGIRKRNELKLPPDFVQLIDQEYSRYGIFEFQPPPNMVDVSILVKDFNENGSDFEVLHKMHKDIHEAYMVYLFYYMMNKVDPHSMNLINWENTDIWYMLEMKLLGVPTEAIEESIGRTGKVINSKHLKSVSSLKTNFVIKEFQKLYPSCNTEGATYNEEGIPSYLNDMLTQMFNTLKADKKLKTHLRDPTRDPEEIKQMEKWTPEEDQKLLDALSKYKDSKLKAGLMAKEFPNRTKFTLQTRPNKLLFQIANGERPDLVCPENLKPMMDQLSHKNDEVEIFNNLKPVPYCINVYELMDDYYNKFKDFYKMQEEKYPKFSIGYLIYILSLVTRGIDLRTTSSCTEEWSENQYRLFLEKKYDGVSGNIIAKLLNIYSRKLGQKQQLVLRKIEKCYCLNEFMKFIKDLPIPEDKKKLNEIGVPIYIKEFIDKFNASGNNKPRKRSRAKSQTIESDESN</sequence>
<evidence type="ECO:0000313" key="5">
    <source>
        <dbReference type="Proteomes" id="UP000001542"/>
    </source>
</evidence>
<feature type="compositionally biased region" description="Acidic residues" evidence="2">
    <location>
        <begin position="389"/>
        <end position="399"/>
    </location>
</feature>
<dbReference type="SUPFAM" id="SSF46689">
    <property type="entry name" value="Homeodomain-like"/>
    <property type="match status" value="1"/>
</dbReference>
<dbReference type="SMART" id="SM00717">
    <property type="entry name" value="SANT"/>
    <property type="match status" value="2"/>
</dbReference>
<dbReference type="InterPro" id="IPR001005">
    <property type="entry name" value="SANT/Myb"/>
</dbReference>
<evidence type="ECO:0000259" key="3">
    <source>
        <dbReference type="PROSITE" id="PS50030"/>
    </source>
</evidence>
<dbReference type="EMBL" id="DS113218">
    <property type="protein sequence ID" value="EAY18505.1"/>
    <property type="molecule type" value="Genomic_DNA"/>
</dbReference>
<dbReference type="InterPro" id="IPR015940">
    <property type="entry name" value="UBA"/>
</dbReference>
<dbReference type="GO" id="GO:0005874">
    <property type="term" value="C:microtubule"/>
    <property type="evidence" value="ECO:0007669"/>
    <property type="project" value="InterPro"/>
</dbReference>
<reference evidence="4" key="1">
    <citation type="submission" date="2006-10" db="EMBL/GenBank/DDBJ databases">
        <authorList>
            <person name="Amadeo P."/>
            <person name="Zhao Q."/>
            <person name="Wortman J."/>
            <person name="Fraser-Liggett C."/>
            <person name="Carlton J."/>
        </authorList>
    </citation>
    <scope>NUCLEOTIDE SEQUENCE</scope>
    <source>
        <strain evidence="4">G3</strain>
    </source>
</reference>
<feature type="compositionally biased region" description="Basic residues" evidence="2">
    <location>
        <begin position="259"/>
        <end position="270"/>
    </location>
</feature>
<organism evidence="4 5">
    <name type="scientific">Trichomonas vaginalis (strain ATCC PRA-98 / G3)</name>
    <dbReference type="NCBI Taxonomy" id="412133"/>
    <lineage>
        <taxon>Eukaryota</taxon>
        <taxon>Metamonada</taxon>
        <taxon>Parabasalia</taxon>
        <taxon>Trichomonadida</taxon>
        <taxon>Trichomonadidae</taxon>
        <taxon>Trichomonas</taxon>
    </lineage>
</organism>
<feature type="region of interest" description="Disordered" evidence="2">
    <location>
        <begin position="357"/>
        <end position="406"/>
    </location>
</feature>
<name>A2DM85_TRIV3</name>
<dbReference type="PROSITE" id="PS50030">
    <property type="entry name" value="UBA"/>
    <property type="match status" value="1"/>
</dbReference>
<feature type="region of interest" description="Disordered" evidence="2">
    <location>
        <begin position="88"/>
        <end position="293"/>
    </location>
</feature>
<accession>A2DM85</accession>
<dbReference type="InterPro" id="IPR009057">
    <property type="entry name" value="Homeodomain-like_sf"/>
</dbReference>
<dbReference type="CDD" id="cd00167">
    <property type="entry name" value="SANT"/>
    <property type="match status" value="1"/>
</dbReference>
<dbReference type="Gene3D" id="1.10.10.60">
    <property type="entry name" value="Homeodomain-like"/>
    <property type="match status" value="1"/>
</dbReference>
<feature type="coiled-coil region" evidence="1">
    <location>
        <begin position="304"/>
        <end position="331"/>
    </location>
</feature>
<dbReference type="PANTHER" id="PTHR13843">
    <property type="entry name" value="MICROTUBULE-ASSOCIATED PROTEIN"/>
    <property type="match status" value="1"/>
</dbReference>
<gene>
    <name evidence="4" type="ORF">TVAG_083580</name>
</gene>
<feature type="compositionally biased region" description="Basic and acidic residues" evidence="2">
    <location>
        <begin position="220"/>
        <end position="242"/>
    </location>
</feature>
<dbReference type="SUPFAM" id="SSF46934">
    <property type="entry name" value="UBA-like"/>
    <property type="match status" value="1"/>
</dbReference>
<dbReference type="GO" id="GO:0003677">
    <property type="term" value="F:DNA binding"/>
    <property type="evidence" value="ECO:0007669"/>
    <property type="project" value="UniProtKB-KW"/>
</dbReference>
<feature type="region of interest" description="Disordered" evidence="2">
    <location>
        <begin position="1160"/>
        <end position="1183"/>
    </location>
</feature>
<proteinExistence type="predicted"/>
<keyword evidence="4" id="KW-0238">DNA-binding</keyword>
<feature type="compositionally biased region" description="Polar residues" evidence="2">
    <location>
        <begin position="95"/>
        <end position="112"/>
    </location>
</feature>
<dbReference type="Proteomes" id="UP000001542">
    <property type="component" value="Unassembled WGS sequence"/>
</dbReference>
<dbReference type="VEuPathDB" id="TrichDB:TVAG_083580"/>
<evidence type="ECO:0000256" key="1">
    <source>
        <dbReference type="SAM" id="Coils"/>
    </source>
</evidence>
<dbReference type="InterPro" id="IPR026074">
    <property type="entry name" value="MAP1"/>
</dbReference>
<dbReference type="STRING" id="5722.A2DM85"/>
<reference evidence="4" key="2">
    <citation type="journal article" date="2007" name="Science">
        <title>Draft genome sequence of the sexually transmitted pathogen Trichomonas vaginalis.</title>
        <authorList>
            <person name="Carlton J.M."/>
            <person name="Hirt R.P."/>
            <person name="Silva J.C."/>
            <person name="Delcher A.L."/>
            <person name="Schatz M."/>
            <person name="Zhao Q."/>
            <person name="Wortman J.R."/>
            <person name="Bidwell S.L."/>
            <person name="Alsmark U.C.M."/>
            <person name="Besteiro S."/>
            <person name="Sicheritz-Ponten T."/>
            <person name="Noel C.J."/>
            <person name="Dacks J.B."/>
            <person name="Foster P.G."/>
            <person name="Simillion C."/>
            <person name="Van de Peer Y."/>
            <person name="Miranda-Saavedra D."/>
            <person name="Barton G.J."/>
            <person name="Westrop G.D."/>
            <person name="Mueller S."/>
            <person name="Dessi D."/>
            <person name="Fiori P.L."/>
            <person name="Ren Q."/>
            <person name="Paulsen I."/>
            <person name="Zhang H."/>
            <person name="Bastida-Corcuera F.D."/>
            <person name="Simoes-Barbosa A."/>
            <person name="Brown M.T."/>
            <person name="Hayes R.D."/>
            <person name="Mukherjee M."/>
            <person name="Okumura C.Y."/>
            <person name="Schneider R."/>
            <person name="Smith A.J."/>
            <person name="Vanacova S."/>
            <person name="Villalvazo M."/>
            <person name="Haas B.J."/>
            <person name="Pertea M."/>
            <person name="Feldblyum T.V."/>
            <person name="Utterback T.R."/>
            <person name="Shu C.L."/>
            <person name="Osoegawa K."/>
            <person name="de Jong P.J."/>
            <person name="Hrdy I."/>
            <person name="Horvathova L."/>
            <person name="Zubacova Z."/>
            <person name="Dolezal P."/>
            <person name="Malik S.B."/>
            <person name="Logsdon J.M. Jr."/>
            <person name="Henze K."/>
            <person name="Gupta A."/>
            <person name="Wang C.C."/>
            <person name="Dunne R.L."/>
            <person name="Upcroft J.A."/>
            <person name="Upcroft P."/>
            <person name="White O."/>
            <person name="Salzberg S.L."/>
            <person name="Tang P."/>
            <person name="Chiu C.-H."/>
            <person name="Lee Y.-S."/>
            <person name="Embley T.M."/>
            <person name="Coombs G.H."/>
            <person name="Mottram J.C."/>
            <person name="Tachezy J."/>
            <person name="Fraser-Liggett C.M."/>
            <person name="Johnson P.J."/>
        </authorList>
    </citation>
    <scope>NUCLEOTIDE SEQUENCE [LARGE SCALE GENOMIC DNA]</scope>
    <source>
        <strain evidence="4">G3</strain>
    </source>
</reference>
<dbReference type="GO" id="GO:0008017">
    <property type="term" value="F:microtubule binding"/>
    <property type="evidence" value="ECO:0007669"/>
    <property type="project" value="InterPro"/>
</dbReference>
<dbReference type="GO" id="GO:0000226">
    <property type="term" value="P:microtubule cytoskeleton organization"/>
    <property type="evidence" value="ECO:0007669"/>
    <property type="project" value="InterPro"/>
</dbReference>
<keyword evidence="5" id="KW-1185">Reference proteome</keyword>
<evidence type="ECO:0000256" key="2">
    <source>
        <dbReference type="SAM" id="MobiDB-lite"/>
    </source>
</evidence>
<dbReference type="KEGG" id="tva:5464013"/>
<protein>
    <submittedName>
        <fullName evidence="4">Myb-like DNA-binding domain containing protein</fullName>
    </submittedName>
</protein>